<dbReference type="InterPro" id="IPR015897">
    <property type="entry name" value="CHK_kinase-like"/>
</dbReference>
<feature type="transmembrane region" description="Helical" evidence="6">
    <location>
        <begin position="19"/>
        <end position="38"/>
    </location>
</feature>
<dbReference type="SUPFAM" id="SSF56112">
    <property type="entry name" value="Protein kinase-like (PK-like)"/>
    <property type="match status" value="2"/>
</dbReference>
<evidence type="ECO:0000256" key="6">
    <source>
        <dbReference type="SAM" id="Phobius"/>
    </source>
</evidence>
<name>A0A1J1I1D6_9DIPT</name>
<evidence type="ECO:0000256" key="3">
    <source>
        <dbReference type="ARBA" id="ARBA00022692"/>
    </source>
</evidence>
<feature type="transmembrane region" description="Helical" evidence="6">
    <location>
        <begin position="369"/>
        <end position="389"/>
    </location>
</feature>
<evidence type="ECO:0000256" key="5">
    <source>
        <dbReference type="ARBA" id="ARBA00023136"/>
    </source>
</evidence>
<dbReference type="Proteomes" id="UP000183832">
    <property type="component" value="Unassembled WGS sequence"/>
</dbReference>
<dbReference type="PANTHER" id="PTHR11012:SF54">
    <property type="entry name" value="CHK KINASE-LIKE DOMAIN-CONTAINING PROTEIN"/>
    <property type="match status" value="1"/>
</dbReference>
<keyword evidence="4 6" id="KW-1133">Transmembrane helix</keyword>
<feature type="transmembrane region" description="Helical" evidence="6">
    <location>
        <begin position="282"/>
        <end position="303"/>
    </location>
</feature>
<feature type="transmembrane region" description="Helical" evidence="6">
    <location>
        <begin position="59"/>
        <end position="79"/>
    </location>
</feature>
<evidence type="ECO:0000313" key="9">
    <source>
        <dbReference type="Proteomes" id="UP000183832"/>
    </source>
</evidence>
<dbReference type="GO" id="GO:0016020">
    <property type="term" value="C:membrane"/>
    <property type="evidence" value="ECO:0007669"/>
    <property type="project" value="UniProtKB-SubCell"/>
</dbReference>
<protein>
    <submittedName>
        <fullName evidence="8">CLUMA_CG007678, isoform A</fullName>
    </submittedName>
</protein>
<comment type="subcellular location">
    <subcellularLocation>
        <location evidence="1">Membrane</location>
        <topology evidence="1">Multi-pass membrane protein</topology>
    </subcellularLocation>
</comment>
<evidence type="ECO:0000256" key="4">
    <source>
        <dbReference type="ARBA" id="ARBA00022989"/>
    </source>
</evidence>
<dbReference type="PANTHER" id="PTHR11012">
    <property type="entry name" value="PROTEIN KINASE-LIKE DOMAIN-CONTAINING"/>
    <property type="match status" value="1"/>
</dbReference>
<comment type="similarity">
    <text evidence="2">Belongs to the sodium:solute symporter (SSF) (TC 2.A.21) family.</text>
</comment>
<feature type="transmembrane region" description="Helical" evidence="6">
    <location>
        <begin position="429"/>
        <end position="450"/>
    </location>
</feature>
<feature type="domain" description="CHK kinase-like" evidence="7">
    <location>
        <begin position="753"/>
        <end position="945"/>
    </location>
</feature>
<feature type="transmembrane region" description="Helical" evidence="6">
    <location>
        <begin position="134"/>
        <end position="155"/>
    </location>
</feature>
<dbReference type="InterPro" id="IPR004119">
    <property type="entry name" value="EcKL"/>
</dbReference>
<dbReference type="EMBL" id="CVRI01000038">
    <property type="protein sequence ID" value="CRK94159.1"/>
    <property type="molecule type" value="Genomic_DNA"/>
</dbReference>
<keyword evidence="5 6" id="KW-0472">Membrane</keyword>
<dbReference type="STRING" id="568069.A0A1J1I1D6"/>
<organism evidence="8 9">
    <name type="scientific">Clunio marinus</name>
    <dbReference type="NCBI Taxonomy" id="568069"/>
    <lineage>
        <taxon>Eukaryota</taxon>
        <taxon>Metazoa</taxon>
        <taxon>Ecdysozoa</taxon>
        <taxon>Arthropoda</taxon>
        <taxon>Hexapoda</taxon>
        <taxon>Insecta</taxon>
        <taxon>Pterygota</taxon>
        <taxon>Neoptera</taxon>
        <taxon>Endopterygota</taxon>
        <taxon>Diptera</taxon>
        <taxon>Nematocera</taxon>
        <taxon>Chironomoidea</taxon>
        <taxon>Chironomidae</taxon>
        <taxon>Clunio</taxon>
    </lineage>
</organism>
<keyword evidence="3 6" id="KW-0812">Transmembrane</keyword>
<feature type="transmembrane region" description="Helical" evidence="6">
    <location>
        <begin position="401"/>
        <end position="423"/>
    </location>
</feature>
<evidence type="ECO:0000256" key="2">
    <source>
        <dbReference type="ARBA" id="ARBA00006434"/>
    </source>
</evidence>
<keyword evidence="9" id="KW-1185">Reference proteome</keyword>
<dbReference type="GO" id="GO:0022857">
    <property type="term" value="F:transmembrane transporter activity"/>
    <property type="evidence" value="ECO:0007669"/>
    <property type="project" value="InterPro"/>
</dbReference>
<reference evidence="8 9" key="1">
    <citation type="submission" date="2015-04" db="EMBL/GenBank/DDBJ databases">
        <authorList>
            <person name="Syromyatnikov M.Y."/>
            <person name="Popov V.N."/>
        </authorList>
    </citation>
    <scope>NUCLEOTIDE SEQUENCE [LARGE SCALE GENOMIC DNA]</scope>
</reference>
<evidence type="ECO:0000313" key="8">
    <source>
        <dbReference type="EMBL" id="CRK94159.1"/>
    </source>
</evidence>
<feature type="transmembrane region" description="Helical" evidence="6">
    <location>
        <begin position="324"/>
        <end position="349"/>
    </location>
</feature>
<accession>A0A1J1I1D6</accession>
<dbReference type="OrthoDB" id="190089at2759"/>
<evidence type="ECO:0000259" key="7">
    <source>
        <dbReference type="SMART" id="SM00587"/>
    </source>
</evidence>
<sequence>MENLEEVASHLQRFTHFDYVFFVSMLFLCILIGIYFGFVKKKDADAESEYLMGGRKMSVFPISLSLIASFISGITLLGLPTEVYLHGIQYVYVSLGVIFMGFVMSVFYLPVFYGLQITSSYEYLEMRFNRSLRLFGSIMFSIMNVFYLPIVVYVPSLAFNQVTGVDVHITTWFVVFVCVFYTCIGGLKAVVWTDVVQTFSMFTALVIVAIKGTMDLKDGGFGKVMEDAYKTNRLEPPILDVNPLLRHTLWSQLFGGVFYWVQTNAVSQNMIQRYLSLPSFKAGVHAVWIFVTGVIVLMFLCSYNDQMLPLFVMETLGEYPGLSGMFIAGVFSAALSSLSTCLNSMSAVVLEDFVKPFTKQPLTERAINWIMRSVVVVIGVLCIFMVYVVEKMGTVLQLTMSLEAITNGPLFGIFSIGIFLPWLTSESALIGGISGVIVMSWISLNAQWAIASGNMHFEPKELASDQCYYTFTPSNSSIFQGPTEEYHDLYKISYMWYTMFGAVFTIIVAMFCSIFYGFNDAQKIPSNLVTPWLRKFIYRNNEKPQMKSVAIKTKVCHLKQNQRREFAVTISHFSEFDLERFKLKMEEVQQHTQLINGYVTENGESHEKATVDEPPKFEVPKATLKEIVVTDYMRESLDKVAIAEGFKNYDVKVDHGSGVGDGFVGILFKVTIQEIDSDKNLIVVLKSPPDNETRRIQFGSMELFEREVFMYNELLPEFVKFQEEKKISKSMGFFDFPKCYFADYSAERDQSIIIMEDLRENGYKLWDKFTPTNYEHARFLMDALGRFHAISFAMKAQKPEIFNRFKELHDHLTDKMTEPNVAQMMMQNVDRAAGTIDDLDIKKKNRVLKLKEFTTFLGELTSPLKAEPYAVVSHGDCWSNNFMFLYRGGRPVKICLLDWQISRYCSPVLDLLYFFFVCTDAELRAKHYDELLNVYHKSLKDLLDHLGGDTMTQFPLTALLRQLKQFGKFGLTMALFLVPMLMTKNEDLPDMDFMSENMKDPDPVMMEEMMKAFMQQTEAKYRPRMRGLLTDALRFEMEEVQPQTQLINGYVTENGESHEKATVDEPPKFEVPKATLKEIVVTDYMRESLDKVAIAEGFKNYDIKVDHGSGVGDGFVGMLFKVKIQEIDSDKNLIVVLKSPPENVTRRIEFGSMDLFEREVFMYNELLPEFVKFQEEKKISKSMGFFDFPKCYFADYNAEKDQSIIIMEDLREIGFKLWDKFIPTNYEHTKLLMSALGRFHAVSFAMKAQKPEIFERFKQLSDILTKKIVDASFSDMMNQSLDRAIGTIEDFDIKKKNKLIHIRENLANVMIHLTNSAETEPYAVIGHGDCWSNNFMYLYKSGRPVKICLLDWQVSRYCSPVLDLVHFIFSCTDAELRAKHYDELLNIYHRSLKDLLDHLGGDTMTQFPFTAFLRQLRQYGKFGLVMASFMVPMLLVKNEDLPDMDFMSEKMKDPDPALMEDLMKQFLAYTEALYKPRMRALISDASRYGYL</sequence>
<dbReference type="PROSITE" id="PS50283">
    <property type="entry name" value="NA_SOLUT_SYMP_3"/>
    <property type="match status" value="1"/>
</dbReference>
<dbReference type="InterPro" id="IPR038377">
    <property type="entry name" value="Na/Glc_symporter_sf"/>
</dbReference>
<evidence type="ECO:0000256" key="1">
    <source>
        <dbReference type="ARBA" id="ARBA00004141"/>
    </source>
</evidence>
<dbReference type="Pfam" id="PF02958">
    <property type="entry name" value="EcKL"/>
    <property type="match status" value="2"/>
</dbReference>
<feature type="transmembrane region" description="Helical" evidence="6">
    <location>
        <begin position="494"/>
        <end position="518"/>
    </location>
</feature>
<dbReference type="SMART" id="SM00587">
    <property type="entry name" value="CHK"/>
    <property type="match status" value="2"/>
</dbReference>
<feature type="domain" description="CHK kinase-like" evidence="7">
    <location>
        <begin position="1205"/>
        <end position="1398"/>
    </location>
</feature>
<feature type="transmembrane region" description="Helical" evidence="6">
    <location>
        <begin position="91"/>
        <end position="113"/>
    </location>
</feature>
<proteinExistence type="inferred from homology"/>
<gene>
    <name evidence="8" type="ORF">CLUMA_CG007678</name>
</gene>
<dbReference type="Gene3D" id="1.20.1730.10">
    <property type="entry name" value="Sodium/glucose cotransporter"/>
    <property type="match status" value="1"/>
</dbReference>
<dbReference type="InterPro" id="IPR011009">
    <property type="entry name" value="Kinase-like_dom_sf"/>
</dbReference>
<dbReference type="Pfam" id="PF00474">
    <property type="entry name" value="SSF"/>
    <property type="match status" value="1"/>
</dbReference>
<dbReference type="InterPro" id="IPR001734">
    <property type="entry name" value="Na/solute_symporter"/>
</dbReference>
<dbReference type="Gene3D" id="3.90.1200.10">
    <property type="match status" value="2"/>
</dbReference>
<dbReference type="CDD" id="cd11492">
    <property type="entry name" value="SLC5sbd_NIS-SMVT"/>
    <property type="match status" value="1"/>
</dbReference>
<feature type="transmembrane region" description="Helical" evidence="6">
    <location>
        <begin position="167"/>
        <end position="184"/>
    </location>
</feature>